<evidence type="ECO:0000313" key="1">
    <source>
        <dbReference type="EMBL" id="GFC71509.1"/>
    </source>
</evidence>
<feature type="non-terminal residue" evidence="1">
    <location>
        <position position="109"/>
    </location>
</feature>
<dbReference type="GO" id="GO:0008270">
    <property type="term" value="F:zinc ion binding"/>
    <property type="evidence" value="ECO:0007669"/>
    <property type="project" value="InterPro"/>
</dbReference>
<sequence length="109" mass="12712">MSTIRARRFLKNTGRKLNLNRNEIVVFDKTKVKCYNFHKRGHFARECRAPRAQDNRNRESTRRNVLVETTNSSALVSYDGPGGYDWSDQAEERPNYALMAYSTLSSDYE</sequence>
<protein>
    <submittedName>
        <fullName evidence="1">Uncharacterized protein</fullName>
    </submittedName>
</protein>
<comment type="caution">
    <text evidence="1">The sequence shown here is derived from an EMBL/GenBank/DDBJ whole genome shotgun (WGS) entry which is preliminary data.</text>
</comment>
<dbReference type="GO" id="GO:0003676">
    <property type="term" value="F:nucleic acid binding"/>
    <property type="evidence" value="ECO:0007669"/>
    <property type="project" value="InterPro"/>
</dbReference>
<organism evidence="1">
    <name type="scientific">Tanacetum cinerariifolium</name>
    <name type="common">Dalmatian daisy</name>
    <name type="synonym">Chrysanthemum cinerariifolium</name>
    <dbReference type="NCBI Taxonomy" id="118510"/>
    <lineage>
        <taxon>Eukaryota</taxon>
        <taxon>Viridiplantae</taxon>
        <taxon>Streptophyta</taxon>
        <taxon>Embryophyta</taxon>
        <taxon>Tracheophyta</taxon>
        <taxon>Spermatophyta</taxon>
        <taxon>Magnoliopsida</taxon>
        <taxon>eudicotyledons</taxon>
        <taxon>Gunneridae</taxon>
        <taxon>Pentapetalae</taxon>
        <taxon>asterids</taxon>
        <taxon>campanulids</taxon>
        <taxon>Asterales</taxon>
        <taxon>Asteraceae</taxon>
        <taxon>Asteroideae</taxon>
        <taxon>Anthemideae</taxon>
        <taxon>Anthemidinae</taxon>
        <taxon>Tanacetum</taxon>
    </lineage>
</organism>
<accession>A0A699QM59</accession>
<dbReference type="EMBL" id="BKCJ011033671">
    <property type="protein sequence ID" value="GFC71509.1"/>
    <property type="molecule type" value="Genomic_DNA"/>
</dbReference>
<dbReference type="Gene3D" id="4.10.60.10">
    <property type="entry name" value="Zinc finger, CCHC-type"/>
    <property type="match status" value="1"/>
</dbReference>
<reference evidence="1" key="1">
    <citation type="journal article" date="2019" name="Sci. Rep.">
        <title>Draft genome of Tanacetum cinerariifolium, the natural source of mosquito coil.</title>
        <authorList>
            <person name="Yamashiro T."/>
            <person name="Shiraishi A."/>
            <person name="Satake H."/>
            <person name="Nakayama K."/>
        </authorList>
    </citation>
    <scope>NUCLEOTIDE SEQUENCE</scope>
</reference>
<proteinExistence type="predicted"/>
<dbReference type="AlphaFoldDB" id="A0A699QM59"/>
<gene>
    <name evidence="1" type="ORF">Tci_843479</name>
</gene>
<name>A0A699QM59_TANCI</name>
<dbReference type="InterPro" id="IPR036875">
    <property type="entry name" value="Znf_CCHC_sf"/>
</dbReference>
<dbReference type="SUPFAM" id="SSF57756">
    <property type="entry name" value="Retrovirus zinc finger-like domains"/>
    <property type="match status" value="1"/>
</dbReference>